<dbReference type="EMBL" id="BLXT01000945">
    <property type="protein sequence ID" value="GFN81740.1"/>
    <property type="molecule type" value="Genomic_DNA"/>
</dbReference>
<evidence type="ECO:0000256" key="1">
    <source>
        <dbReference type="SAM" id="MobiDB-lite"/>
    </source>
</evidence>
<reference evidence="2 3" key="1">
    <citation type="journal article" date="2021" name="Elife">
        <title>Chloroplast acquisition without the gene transfer in kleptoplastic sea slugs, Plakobranchus ocellatus.</title>
        <authorList>
            <person name="Maeda T."/>
            <person name="Takahashi S."/>
            <person name="Yoshida T."/>
            <person name="Shimamura S."/>
            <person name="Takaki Y."/>
            <person name="Nagai Y."/>
            <person name="Toyoda A."/>
            <person name="Suzuki Y."/>
            <person name="Arimoto A."/>
            <person name="Ishii H."/>
            <person name="Satoh N."/>
            <person name="Nishiyama T."/>
            <person name="Hasebe M."/>
            <person name="Maruyama T."/>
            <person name="Minagawa J."/>
            <person name="Obokata J."/>
            <person name="Shigenobu S."/>
        </authorList>
    </citation>
    <scope>NUCLEOTIDE SEQUENCE [LARGE SCALE GENOMIC DNA]</scope>
</reference>
<comment type="caution">
    <text evidence="2">The sequence shown here is derived from an EMBL/GenBank/DDBJ whole genome shotgun (WGS) entry which is preliminary data.</text>
</comment>
<keyword evidence="3" id="KW-1185">Reference proteome</keyword>
<feature type="compositionally biased region" description="Basic and acidic residues" evidence="1">
    <location>
        <begin position="16"/>
        <end position="26"/>
    </location>
</feature>
<protein>
    <submittedName>
        <fullName evidence="2">Uncharacterized protein</fullName>
    </submittedName>
</protein>
<evidence type="ECO:0000313" key="3">
    <source>
        <dbReference type="Proteomes" id="UP000735302"/>
    </source>
</evidence>
<dbReference type="Proteomes" id="UP000735302">
    <property type="component" value="Unassembled WGS sequence"/>
</dbReference>
<accession>A0AAV3Y3B3</accession>
<feature type="compositionally biased region" description="Polar residues" evidence="1">
    <location>
        <begin position="1"/>
        <end position="13"/>
    </location>
</feature>
<proteinExistence type="predicted"/>
<feature type="region of interest" description="Disordered" evidence="1">
    <location>
        <begin position="1"/>
        <end position="32"/>
    </location>
</feature>
<name>A0AAV3Y3B3_9GAST</name>
<sequence>MENTSAELLSGTGNDVGEKRKTHELESSGSEGRWRSPMLGCKLLAHNKARDGCNVQGEQCLPQSHQQTDLRDHVLAFVTRDHQALPSPSAKAKARWSRLYPFDGQHSITGSS</sequence>
<evidence type="ECO:0000313" key="2">
    <source>
        <dbReference type="EMBL" id="GFN81740.1"/>
    </source>
</evidence>
<organism evidence="2 3">
    <name type="scientific">Plakobranchus ocellatus</name>
    <dbReference type="NCBI Taxonomy" id="259542"/>
    <lineage>
        <taxon>Eukaryota</taxon>
        <taxon>Metazoa</taxon>
        <taxon>Spiralia</taxon>
        <taxon>Lophotrochozoa</taxon>
        <taxon>Mollusca</taxon>
        <taxon>Gastropoda</taxon>
        <taxon>Heterobranchia</taxon>
        <taxon>Euthyneura</taxon>
        <taxon>Panpulmonata</taxon>
        <taxon>Sacoglossa</taxon>
        <taxon>Placobranchoidea</taxon>
        <taxon>Plakobranchidae</taxon>
        <taxon>Plakobranchus</taxon>
    </lineage>
</organism>
<dbReference type="AlphaFoldDB" id="A0AAV3Y3B3"/>
<gene>
    <name evidence="2" type="ORF">PoB_000824600</name>
</gene>